<name>A0A371DB33_9APHY</name>
<dbReference type="AlphaFoldDB" id="A0A371DB33"/>
<sequence>MPPTLNYDVLLHVLLLCDVPDGNLQAPIPRRHQNRPGEADNNQEGENTCVLDQLEHNGDSEQPHLLRDVLMRARPVSLAFRVRGASFLNDLKALCAVDKGIAVLTHLELNMSVRRHGDRDVDFGRAMRAMEAWLLSIDQLARLKIVVEMHTDNGGGRAQESTSCWHERAGCSKRCIAREQRPWFSKLEQGMEAFDVRRFLRSLVDLRSTNLERVEVILPRPRCGCQRSAIVEGGWLNYARTHRYNWGRTEGDHVLLQHLKSNIDTLVDITRSSMTESHATHNSSRDERSAYQRGSMSEFWILVFSEITLDDEARQACSARREPGVVGARDDKLREVDIRMNVLRGAGFVVTPDGQLSVIEEAVGGDSRVFDLQVTDRSAMASTSSGNASSVFSPRGKLYFQSSHALKSRQKLLENLVKQIGTADV</sequence>
<dbReference type="EMBL" id="KZ857403">
    <property type="protein sequence ID" value="RDX49759.1"/>
    <property type="molecule type" value="Genomic_DNA"/>
</dbReference>
<proteinExistence type="predicted"/>
<protein>
    <submittedName>
        <fullName evidence="1">Uncharacterized protein</fullName>
    </submittedName>
</protein>
<gene>
    <name evidence="1" type="ORF">OH76DRAFT_1515081</name>
</gene>
<evidence type="ECO:0000313" key="2">
    <source>
        <dbReference type="Proteomes" id="UP000256964"/>
    </source>
</evidence>
<dbReference type="Proteomes" id="UP000256964">
    <property type="component" value="Unassembled WGS sequence"/>
</dbReference>
<accession>A0A371DB33</accession>
<organism evidence="1 2">
    <name type="scientific">Lentinus brumalis</name>
    <dbReference type="NCBI Taxonomy" id="2498619"/>
    <lineage>
        <taxon>Eukaryota</taxon>
        <taxon>Fungi</taxon>
        <taxon>Dikarya</taxon>
        <taxon>Basidiomycota</taxon>
        <taxon>Agaricomycotina</taxon>
        <taxon>Agaricomycetes</taxon>
        <taxon>Polyporales</taxon>
        <taxon>Polyporaceae</taxon>
        <taxon>Lentinus</taxon>
    </lineage>
</organism>
<keyword evidence="2" id="KW-1185">Reference proteome</keyword>
<reference evidence="1 2" key="1">
    <citation type="journal article" date="2018" name="Biotechnol. Biofuels">
        <title>Integrative visual omics of the white-rot fungus Polyporus brumalis exposes the biotechnological potential of its oxidative enzymes for delignifying raw plant biomass.</title>
        <authorList>
            <person name="Miyauchi S."/>
            <person name="Rancon A."/>
            <person name="Drula E."/>
            <person name="Hage H."/>
            <person name="Chaduli D."/>
            <person name="Favel A."/>
            <person name="Grisel S."/>
            <person name="Henrissat B."/>
            <person name="Herpoel-Gimbert I."/>
            <person name="Ruiz-Duenas F.J."/>
            <person name="Chevret D."/>
            <person name="Hainaut M."/>
            <person name="Lin J."/>
            <person name="Wang M."/>
            <person name="Pangilinan J."/>
            <person name="Lipzen A."/>
            <person name="Lesage-Meessen L."/>
            <person name="Navarro D."/>
            <person name="Riley R."/>
            <person name="Grigoriev I.V."/>
            <person name="Zhou S."/>
            <person name="Raouche S."/>
            <person name="Rosso M.N."/>
        </authorList>
    </citation>
    <scope>NUCLEOTIDE SEQUENCE [LARGE SCALE GENOMIC DNA]</scope>
    <source>
        <strain evidence="1 2">BRFM 1820</strain>
    </source>
</reference>
<evidence type="ECO:0000313" key="1">
    <source>
        <dbReference type="EMBL" id="RDX49759.1"/>
    </source>
</evidence>